<reference evidence="1 2" key="1">
    <citation type="submission" date="2018-11" db="EMBL/GenBank/DDBJ databases">
        <title>Genome sequence of Apiotrichum porosum DSM 27194.</title>
        <authorList>
            <person name="Aliyu H."/>
            <person name="Gorte O."/>
            <person name="Ochsenreither K."/>
        </authorList>
    </citation>
    <scope>NUCLEOTIDE SEQUENCE [LARGE SCALE GENOMIC DNA]</scope>
    <source>
        <strain evidence="1 2">DSM 27194</strain>
    </source>
</reference>
<dbReference type="RefSeq" id="XP_028471863.1">
    <property type="nucleotide sequence ID" value="XM_028620821.1"/>
</dbReference>
<dbReference type="OrthoDB" id="10066232at2759"/>
<dbReference type="EMBL" id="RSCE01000021">
    <property type="protein sequence ID" value="RSH76716.1"/>
    <property type="molecule type" value="Genomic_DNA"/>
</dbReference>
<gene>
    <name evidence="1" type="ORF">EHS24_005292</name>
</gene>
<dbReference type="SUPFAM" id="SSF81301">
    <property type="entry name" value="Nucleotidyltransferase"/>
    <property type="match status" value="1"/>
</dbReference>
<evidence type="ECO:0000313" key="1">
    <source>
        <dbReference type="EMBL" id="RSH76716.1"/>
    </source>
</evidence>
<name>A0A427XD02_9TREE</name>
<comment type="caution">
    <text evidence="1">The sequence shown here is derived from an EMBL/GenBank/DDBJ whole genome shotgun (WGS) entry which is preliminary data.</text>
</comment>
<accession>A0A427XD02</accession>
<dbReference type="InterPro" id="IPR043519">
    <property type="entry name" value="NT_sf"/>
</dbReference>
<dbReference type="Gene3D" id="3.30.460.40">
    <property type="match status" value="1"/>
</dbReference>
<dbReference type="STRING" id="105984.A0A427XD02"/>
<keyword evidence="2" id="KW-1185">Reference proteome</keyword>
<proteinExistence type="predicted"/>
<evidence type="ECO:0000313" key="2">
    <source>
        <dbReference type="Proteomes" id="UP000279236"/>
    </source>
</evidence>
<dbReference type="Proteomes" id="UP000279236">
    <property type="component" value="Unassembled WGS sequence"/>
</dbReference>
<organism evidence="1 2">
    <name type="scientific">Apiotrichum porosum</name>
    <dbReference type="NCBI Taxonomy" id="105984"/>
    <lineage>
        <taxon>Eukaryota</taxon>
        <taxon>Fungi</taxon>
        <taxon>Dikarya</taxon>
        <taxon>Basidiomycota</taxon>
        <taxon>Agaricomycotina</taxon>
        <taxon>Tremellomycetes</taxon>
        <taxon>Trichosporonales</taxon>
        <taxon>Trichosporonaceae</taxon>
        <taxon>Apiotrichum</taxon>
    </lineage>
</organism>
<sequence>MDIQDPQESDPLQLVEAAAALATILPSIGVDYAVAGGMACVLMGSERLTHDLDLVVDMDGSDIVKAKQQVAAVDSRFTSTGNSLYFCGLPIEFLTTRSFVWPIPLKSGSRIVQHDNIEINVLSPAALLLTKCTRMASSVGSTRPKTLSKLRSDTEDVTFIVPQVTRKELDFLLSQHPPDKQVRLRSNLAKVAEEVVGVRQLL</sequence>
<dbReference type="AlphaFoldDB" id="A0A427XD02"/>
<evidence type="ECO:0008006" key="3">
    <source>
        <dbReference type="Google" id="ProtNLM"/>
    </source>
</evidence>
<protein>
    <recommendedName>
        <fullName evidence="3">Nucleotidyl transferase AbiEii/AbiGii toxin family protein</fullName>
    </recommendedName>
</protein>
<dbReference type="GeneID" id="39589835"/>